<dbReference type="PANTHER" id="PTHR36439:SF1">
    <property type="entry name" value="DUF1697 DOMAIN-CONTAINING PROTEIN"/>
    <property type="match status" value="1"/>
</dbReference>
<organism evidence="1 2">
    <name type="scientific">Cohnella yongneupensis</name>
    <dbReference type="NCBI Taxonomy" id="425006"/>
    <lineage>
        <taxon>Bacteria</taxon>
        <taxon>Bacillati</taxon>
        <taxon>Bacillota</taxon>
        <taxon>Bacilli</taxon>
        <taxon>Bacillales</taxon>
        <taxon>Paenibacillaceae</taxon>
        <taxon>Cohnella</taxon>
    </lineage>
</organism>
<dbReference type="Proteomes" id="UP001596108">
    <property type="component" value="Unassembled WGS sequence"/>
</dbReference>
<reference evidence="2" key="1">
    <citation type="journal article" date="2019" name="Int. J. Syst. Evol. Microbiol.">
        <title>The Global Catalogue of Microorganisms (GCM) 10K type strain sequencing project: providing services to taxonomists for standard genome sequencing and annotation.</title>
        <authorList>
            <consortium name="The Broad Institute Genomics Platform"/>
            <consortium name="The Broad Institute Genome Sequencing Center for Infectious Disease"/>
            <person name="Wu L."/>
            <person name="Ma J."/>
        </authorList>
    </citation>
    <scope>NUCLEOTIDE SEQUENCE [LARGE SCALE GENOMIC DNA]</scope>
    <source>
        <strain evidence="2">CGMCC 1.18578</strain>
    </source>
</reference>
<evidence type="ECO:0000313" key="2">
    <source>
        <dbReference type="Proteomes" id="UP001596108"/>
    </source>
</evidence>
<gene>
    <name evidence="1" type="ORF">ACFPQ4_20680</name>
</gene>
<protein>
    <submittedName>
        <fullName evidence="1">DUF1697 domain-containing protein</fullName>
    </submittedName>
</protein>
<dbReference type="EMBL" id="JBHSNC010000056">
    <property type="protein sequence ID" value="MFC5531839.1"/>
    <property type="molecule type" value="Genomic_DNA"/>
</dbReference>
<name>A0ABW0R3M9_9BACL</name>
<sequence>MVLYMAFLRGINVGGNHLIKMADLKRVLEQLGMQRVRTYIQSGNVLFESADDADVLEARFEESLAGAFGFPVPTMIRSRDEMKAIRNRCPYSFEGLAEGQSIHLSLLKEPPTEQDIRNIPDIDCGLDEYKIDGRAIYWFFSQSMLDSKLPKKLQKIGPATMRNWKTVLKMVELSES</sequence>
<dbReference type="SUPFAM" id="SSF160379">
    <property type="entry name" value="SP0830-like"/>
    <property type="match status" value="1"/>
</dbReference>
<comment type="caution">
    <text evidence="1">The sequence shown here is derived from an EMBL/GenBank/DDBJ whole genome shotgun (WGS) entry which is preliminary data.</text>
</comment>
<accession>A0ABW0R3M9</accession>
<dbReference type="Gene3D" id="3.30.70.1280">
    <property type="entry name" value="SP0830-like domains"/>
    <property type="match status" value="1"/>
</dbReference>
<evidence type="ECO:0000313" key="1">
    <source>
        <dbReference type="EMBL" id="MFC5531839.1"/>
    </source>
</evidence>
<dbReference type="RefSeq" id="WP_378113801.1">
    <property type="nucleotide sequence ID" value="NZ_JBHSNC010000056.1"/>
</dbReference>
<proteinExistence type="predicted"/>
<keyword evidence="2" id="KW-1185">Reference proteome</keyword>
<dbReference type="PIRSF" id="PIRSF008502">
    <property type="entry name" value="UCP008502"/>
    <property type="match status" value="1"/>
</dbReference>
<dbReference type="InterPro" id="IPR012545">
    <property type="entry name" value="DUF1697"/>
</dbReference>
<dbReference type="Pfam" id="PF08002">
    <property type="entry name" value="DUF1697"/>
    <property type="match status" value="1"/>
</dbReference>
<dbReference type="PANTHER" id="PTHR36439">
    <property type="entry name" value="BLL4334 PROTEIN"/>
    <property type="match status" value="1"/>
</dbReference>